<evidence type="ECO:0000256" key="4">
    <source>
        <dbReference type="ARBA" id="ARBA00022884"/>
    </source>
</evidence>
<keyword evidence="4 5" id="KW-0694">RNA-binding</keyword>
<feature type="binding site" evidence="5">
    <location>
        <position position="298"/>
    </location>
    <ligand>
        <name>S-adenosyl-L-methionine</name>
        <dbReference type="ChEBI" id="CHEBI:59789"/>
    </ligand>
</feature>
<evidence type="ECO:0000313" key="8">
    <source>
        <dbReference type="Proteomes" id="UP000580856"/>
    </source>
</evidence>
<dbReference type="GO" id="GO:0001510">
    <property type="term" value="P:RNA methylation"/>
    <property type="evidence" value="ECO:0007669"/>
    <property type="project" value="InterPro"/>
</dbReference>
<dbReference type="Gene3D" id="1.10.940.10">
    <property type="entry name" value="NusB-like"/>
    <property type="match status" value="1"/>
</dbReference>
<organism evidence="7 8">
    <name type="scientific">Desulfobaculum xiamenense</name>
    <dbReference type="NCBI Taxonomy" id="995050"/>
    <lineage>
        <taxon>Bacteria</taxon>
        <taxon>Pseudomonadati</taxon>
        <taxon>Thermodesulfobacteriota</taxon>
        <taxon>Desulfovibrionia</taxon>
        <taxon>Desulfovibrionales</taxon>
        <taxon>Desulfovibrionaceae</taxon>
        <taxon>Desulfobaculum</taxon>
    </lineage>
</organism>
<dbReference type="InterPro" id="IPR023267">
    <property type="entry name" value="RCMT"/>
</dbReference>
<dbReference type="Pfam" id="PF01189">
    <property type="entry name" value="Methyltr_RsmB-F"/>
    <property type="match status" value="1"/>
</dbReference>
<dbReference type="PANTHER" id="PTHR22807:SF53">
    <property type="entry name" value="RIBOSOMAL RNA SMALL SUBUNIT METHYLTRANSFERASE B-RELATED"/>
    <property type="match status" value="1"/>
</dbReference>
<gene>
    <name evidence="7" type="ORF">GGQ74_001633</name>
</gene>
<dbReference type="InterPro" id="IPR029063">
    <property type="entry name" value="SAM-dependent_MTases_sf"/>
</dbReference>
<evidence type="ECO:0000256" key="3">
    <source>
        <dbReference type="ARBA" id="ARBA00022691"/>
    </source>
</evidence>
<feature type="domain" description="SAM-dependent MTase RsmB/NOP-type" evidence="6">
    <location>
        <begin position="177"/>
        <end position="443"/>
    </location>
</feature>
<dbReference type="InterPro" id="IPR049560">
    <property type="entry name" value="MeTrfase_RsmB-F_NOP2_cat"/>
</dbReference>
<dbReference type="GO" id="GO:0008173">
    <property type="term" value="F:RNA methyltransferase activity"/>
    <property type="evidence" value="ECO:0007669"/>
    <property type="project" value="InterPro"/>
</dbReference>
<sequence>MNRKRSKYRPQLPPARLAAIEALASCLDRGVDIQAALDAALTPTDDGDVPDQRDAALATELAYGYLRLRLRLDYVLNEHLKAPHKLPRAMRLALGVAAFEILYLDRVPEYASVDWCVHHIKSDISSRLSGVANAVLRSVARLGAEANRHDYYRQDKPDRDEFLSRYYSCPVWMVKLWRKAYGERKTVALLHASTQAPPLGLRFDFSRPGAREAHRQLLLDESCKASTATGVALAASTPISMAAERDGFAVRQSLAGQEALLALGAENWGRPLWDACCGRGGKTLLLHGLGGGPITASDMNAERLRGLSALLAQRGITEDVAVVRARADEPAPFQWTFPVILLDAPCSGLGVLSRRPDAKYRRTRKDVTELAALQARILDNAWRALEPGGLLAYVTCTMTPQENEQQIDAFVQRTSDASIETTWRTPEDTPLREFFYGAALRKA</sequence>
<name>A0A846QLQ6_9BACT</name>
<evidence type="ECO:0000256" key="2">
    <source>
        <dbReference type="ARBA" id="ARBA00022679"/>
    </source>
</evidence>
<keyword evidence="3 5" id="KW-0949">S-adenosyl-L-methionine</keyword>
<evidence type="ECO:0000313" key="7">
    <source>
        <dbReference type="EMBL" id="NJB67960.1"/>
    </source>
</evidence>
<dbReference type="GO" id="GO:0003723">
    <property type="term" value="F:RNA binding"/>
    <property type="evidence" value="ECO:0007669"/>
    <property type="project" value="UniProtKB-UniRule"/>
</dbReference>
<dbReference type="InterPro" id="IPR001678">
    <property type="entry name" value="MeTrfase_RsmB-F_NOP2_dom"/>
</dbReference>
<feature type="active site" description="Nucleophile" evidence="5">
    <location>
        <position position="396"/>
    </location>
</feature>
<keyword evidence="8" id="KW-1185">Reference proteome</keyword>
<accession>A0A846QLQ6</accession>
<comment type="caution">
    <text evidence="5">Lacks conserved residue(s) required for the propagation of feature annotation.</text>
</comment>
<reference evidence="7 8" key="1">
    <citation type="submission" date="2020-03" db="EMBL/GenBank/DDBJ databases">
        <title>Genomic Encyclopedia of Type Strains, Phase IV (KMG-IV): sequencing the most valuable type-strain genomes for metagenomic binning, comparative biology and taxonomic classification.</title>
        <authorList>
            <person name="Goeker M."/>
        </authorList>
    </citation>
    <scope>NUCLEOTIDE SEQUENCE [LARGE SCALE GENOMIC DNA]</scope>
    <source>
        <strain evidence="7 8">DSM 24233</strain>
    </source>
</reference>
<dbReference type="PRINTS" id="PR02008">
    <property type="entry name" value="RCMTFAMILY"/>
</dbReference>
<dbReference type="SUPFAM" id="SSF53335">
    <property type="entry name" value="S-adenosyl-L-methionine-dependent methyltransferases"/>
    <property type="match status" value="1"/>
</dbReference>
<dbReference type="Proteomes" id="UP000580856">
    <property type="component" value="Unassembled WGS sequence"/>
</dbReference>
<dbReference type="PROSITE" id="PS51686">
    <property type="entry name" value="SAM_MT_RSMB_NOP"/>
    <property type="match status" value="1"/>
</dbReference>
<dbReference type="PANTHER" id="PTHR22807">
    <property type="entry name" value="NOP2 YEAST -RELATED NOL1/NOP2/FMU SUN DOMAIN-CONTAINING"/>
    <property type="match status" value="1"/>
</dbReference>
<dbReference type="Pfam" id="PF01029">
    <property type="entry name" value="NusB"/>
    <property type="match status" value="1"/>
</dbReference>
<dbReference type="AlphaFoldDB" id="A0A846QLQ6"/>
<dbReference type="InterPro" id="IPR035926">
    <property type="entry name" value="NusB-like_sf"/>
</dbReference>
<keyword evidence="2 5" id="KW-0808">Transferase</keyword>
<protein>
    <submittedName>
        <fullName evidence="7">16S rRNA (Cytosine967-C5)-methyltransferase</fullName>
        <ecNumber evidence="7">2.1.1.176</ecNumber>
    </submittedName>
</protein>
<dbReference type="SUPFAM" id="SSF48013">
    <property type="entry name" value="NusB-like"/>
    <property type="match status" value="1"/>
</dbReference>
<dbReference type="EC" id="2.1.1.176" evidence="7"/>
<dbReference type="Gene3D" id="3.40.50.150">
    <property type="entry name" value="Vaccinia Virus protein VP39"/>
    <property type="match status" value="1"/>
</dbReference>
<evidence type="ECO:0000256" key="1">
    <source>
        <dbReference type="ARBA" id="ARBA00022603"/>
    </source>
</evidence>
<evidence type="ECO:0000256" key="5">
    <source>
        <dbReference type="PROSITE-ProRule" id="PRU01023"/>
    </source>
</evidence>
<keyword evidence="1 5" id="KW-0489">Methyltransferase</keyword>
<dbReference type="InterPro" id="IPR006027">
    <property type="entry name" value="NusB_RsmB_TIM44"/>
</dbReference>
<dbReference type="InterPro" id="IPR054728">
    <property type="entry name" value="RsmB-like_ferredoxin"/>
</dbReference>
<evidence type="ECO:0000259" key="6">
    <source>
        <dbReference type="PROSITE" id="PS51686"/>
    </source>
</evidence>
<feature type="binding site" evidence="5">
    <location>
        <position position="343"/>
    </location>
    <ligand>
        <name>S-adenosyl-L-methionine</name>
        <dbReference type="ChEBI" id="CHEBI:59789"/>
    </ligand>
</feature>
<dbReference type="RefSeq" id="WP_167941066.1">
    <property type="nucleotide sequence ID" value="NZ_JAATJA010000002.1"/>
</dbReference>
<dbReference type="Pfam" id="PF22458">
    <property type="entry name" value="RsmF-B_ferredox"/>
    <property type="match status" value="1"/>
</dbReference>
<comment type="similarity">
    <text evidence="5">Belongs to the class I-like SAM-binding methyltransferase superfamily. RsmB/NOP family.</text>
</comment>
<dbReference type="EMBL" id="JAATJA010000002">
    <property type="protein sequence ID" value="NJB67960.1"/>
    <property type="molecule type" value="Genomic_DNA"/>
</dbReference>
<proteinExistence type="inferred from homology"/>
<comment type="caution">
    <text evidence="7">The sequence shown here is derived from an EMBL/GenBank/DDBJ whole genome shotgun (WGS) entry which is preliminary data.</text>
</comment>
<dbReference type="GO" id="GO:0006355">
    <property type="term" value="P:regulation of DNA-templated transcription"/>
    <property type="evidence" value="ECO:0007669"/>
    <property type="project" value="InterPro"/>
</dbReference>